<keyword evidence="2" id="KW-0853">WD repeat</keyword>
<dbReference type="EMBL" id="VWPW01003303">
    <property type="protein sequence ID" value="NWI99676.1"/>
    <property type="molecule type" value="Genomic_DNA"/>
</dbReference>
<dbReference type="Proteomes" id="UP000534426">
    <property type="component" value="Unassembled WGS sequence"/>
</dbReference>
<evidence type="ECO:0000313" key="7">
    <source>
        <dbReference type="Proteomes" id="UP000534426"/>
    </source>
</evidence>
<keyword evidence="7" id="KW-1185">Reference proteome</keyword>
<evidence type="ECO:0000313" key="6">
    <source>
        <dbReference type="EMBL" id="NWI99676.1"/>
    </source>
</evidence>
<dbReference type="AlphaFoldDB" id="A0A7K4L6X4"/>
<dbReference type="InterPro" id="IPR028041">
    <property type="entry name" value="WDCP"/>
</dbReference>
<sequence length="755" mass="82062">MELGKAKLLRTGLNALYQAIHPVHGIAWTDGKQVILTSLLLQDGEPRFGDSSVVGQFEHVHGLYWGPCPADAPALLAVQHKKHITVWQLSLNAAERNKLLVSQVCDIGEPFPVLPQGCVWHPKQEVLAVLTTRDASVLPSVHQNSARVKADIKGSGLIHCACWTKEGSRLVVGVGSALHSYIWDNAQQTLTACSFCPIFDVGGYICALEATLNFQVAVATELPLDKICGLNAGVAFEVPASVETDSSPSQSTLCGEEECSVDAGKKSQESEKPPSVVTSPVDLTHILSSKQGTDSSPLLHLRPKDYLTGSGQDSSHLILVTFERKVTSTKKVSIPGILVPDIMAFDPKTQTISVASNTCNTVLVYSLTSSSLPNIQHIQLEKNEKPKGLCFLTNKLLLIMVGRQKFSDPAFLPSSRSDKYMIRLIVKELMFEACPSTPSPANASSAFHLLSNISQDLSADPHPLNCGLLIPGRAAGQGQSPPSRRKLIEEIKSPMYEQSLLNVSDLKEKRIAVDFPAAVEALDAEPVNRSVALSATPLAFCNKPTSPKRQTDAAPKIPNCFKNNLLLNEKEASYFSKNVEKLSSNFTELQHHLSELTELLKSGKKSLPVYPSSQEPSFIYITYQKQLCRSSSDERRAVILCDGKLCLNVVQQIFNLSLIEMQHGPSWIVLTADSEGFVPLMFTSLQEIVIRDASMKGYSVRSSKTLDIISSTEGRRPSSSESLDITSSLEVLRDSSSKSLSSSSNSSSEQPSGKM</sequence>
<evidence type="ECO:0000256" key="3">
    <source>
        <dbReference type="ARBA" id="ARBA00022737"/>
    </source>
</evidence>
<evidence type="ECO:0000256" key="5">
    <source>
        <dbReference type="SAM" id="MobiDB-lite"/>
    </source>
</evidence>
<feature type="non-terminal residue" evidence="6">
    <location>
        <position position="1"/>
    </location>
</feature>
<evidence type="ECO:0000256" key="2">
    <source>
        <dbReference type="ARBA" id="ARBA00022574"/>
    </source>
</evidence>
<proteinExistence type="predicted"/>
<evidence type="ECO:0000256" key="1">
    <source>
        <dbReference type="ARBA" id="ARBA00015683"/>
    </source>
</evidence>
<protein>
    <recommendedName>
        <fullName evidence="1">WD repeat and coiled-coil-containing protein</fullName>
    </recommendedName>
</protein>
<keyword evidence="4" id="KW-0175">Coiled coil</keyword>
<gene>
    <name evidence="6" type="primary">Wdcp_0</name>
    <name evidence="6" type="ORF">CRYUND_R00748</name>
</gene>
<feature type="compositionally biased region" description="Low complexity" evidence="5">
    <location>
        <begin position="737"/>
        <end position="748"/>
    </location>
</feature>
<dbReference type="PANTHER" id="PTHR14897">
    <property type="entry name" value="WD REPEAT AND COILED-COIL-CONTAINING PROTEIN"/>
    <property type="match status" value="1"/>
</dbReference>
<keyword evidence="3" id="KW-0677">Repeat</keyword>
<dbReference type="SUPFAM" id="SSF101908">
    <property type="entry name" value="Putative isomerase YbhE"/>
    <property type="match status" value="1"/>
</dbReference>
<dbReference type="GO" id="GO:0019900">
    <property type="term" value="F:kinase binding"/>
    <property type="evidence" value="ECO:0007669"/>
    <property type="project" value="TreeGrafter"/>
</dbReference>
<feature type="compositionally biased region" description="Low complexity" evidence="5">
    <location>
        <begin position="719"/>
        <end position="730"/>
    </location>
</feature>
<accession>A0A7K4L6X4</accession>
<dbReference type="PANTHER" id="PTHR14897:SF10">
    <property type="entry name" value="WD REPEAT AND COILED-COIL-CONTAINING PROTEIN"/>
    <property type="match status" value="1"/>
</dbReference>
<name>A0A7K4L6X4_9AVES</name>
<reference evidence="6 7" key="1">
    <citation type="submission" date="2019-09" db="EMBL/GenBank/DDBJ databases">
        <title>Bird 10,000 Genomes (B10K) Project - Family phase.</title>
        <authorList>
            <person name="Zhang G."/>
        </authorList>
    </citation>
    <scope>NUCLEOTIDE SEQUENCE [LARGE SCALE GENOMIC DNA]</scope>
    <source>
        <strain evidence="6">B10K-MSB-37135</strain>
        <tissue evidence="6">Heart</tissue>
    </source>
</reference>
<comment type="caution">
    <text evidence="6">The sequence shown here is derived from an EMBL/GenBank/DDBJ whole genome shotgun (WGS) entry which is preliminary data.</text>
</comment>
<dbReference type="Pfam" id="PF15390">
    <property type="entry name" value="WDCP"/>
    <property type="match status" value="1"/>
</dbReference>
<feature type="non-terminal residue" evidence="6">
    <location>
        <position position="755"/>
    </location>
</feature>
<organism evidence="6 7">
    <name type="scientific">Crypturellus undulatus</name>
    <dbReference type="NCBI Taxonomy" id="48396"/>
    <lineage>
        <taxon>Eukaryota</taxon>
        <taxon>Metazoa</taxon>
        <taxon>Chordata</taxon>
        <taxon>Craniata</taxon>
        <taxon>Vertebrata</taxon>
        <taxon>Euteleostomi</taxon>
        <taxon>Archelosauria</taxon>
        <taxon>Archosauria</taxon>
        <taxon>Dinosauria</taxon>
        <taxon>Saurischia</taxon>
        <taxon>Theropoda</taxon>
        <taxon>Coelurosauria</taxon>
        <taxon>Aves</taxon>
        <taxon>Palaeognathae</taxon>
        <taxon>Tinamiformes</taxon>
        <taxon>Tinamidae</taxon>
        <taxon>Crypturellus</taxon>
    </lineage>
</organism>
<feature type="region of interest" description="Disordered" evidence="5">
    <location>
        <begin position="711"/>
        <end position="755"/>
    </location>
</feature>
<evidence type="ECO:0000256" key="4">
    <source>
        <dbReference type="ARBA" id="ARBA00023054"/>
    </source>
</evidence>